<keyword evidence="2" id="KW-0472">Membrane</keyword>
<keyword evidence="2 3" id="KW-0812">Transmembrane</keyword>
<evidence type="ECO:0000313" key="3">
    <source>
        <dbReference type="EMBL" id="EAR90173.2"/>
    </source>
</evidence>
<accession>Q22Y51</accession>
<feature type="transmembrane region" description="Helical" evidence="2">
    <location>
        <begin position="342"/>
        <end position="367"/>
    </location>
</feature>
<reference evidence="4" key="1">
    <citation type="journal article" date="2006" name="PLoS Biol.">
        <title>Macronuclear genome sequence of the ciliate Tetrahymena thermophila, a model eukaryote.</title>
        <authorList>
            <person name="Eisen J.A."/>
            <person name="Coyne R.S."/>
            <person name="Wu M."/>
            <person name="Wu D."/>
            <person name="Thiagarajan M."/>
            <person name="Wortman J.R."/>
            <person name="Badger J.H."/>
            <person name="Ren Q."/>
            <person name="Amedeo P."/>
            <person name="Jones K.M."/>
            <person name="Tallon L.J."/>
            <person name="Delcher A.L."/>
            <person name="Salzberg S.L."/>
            <person name="Silva J.C."/>
            <person name="Haas B.J."/>
            <person name="Majoros W.H."/>
            <person name="Farzad M."/>
            <person name="Carlton J.M."/>
            <person name="Smith R.K. Jr."/>
            <person name="Garg J."/>
            <person name="Pearlman R.E."/>
            <person name="Karrer K.M."/>
            <person name="Sun L."/>
            <person name="Manning G."/>
            <person name="Elde N.C."/>
            <person name="Turkewitz A.P."/>
            <person name="Asai D.J."/>
            <person name="Wilkes D.E."/>
            <person name="Wang Y."/>
            <person name="Cai H."/>
            <person name="Collins K."/>
            <person name="Stewart B.A."/>
            <person name="Lee S.R."/>
            <person name="Wilamowska K."/>
            <person name="Weinberg Z."/>
            <person name="Ruzzo W.L."/>
            <person name="Wloga D."/>
            <person name="Gaertig J."/>
            <person name="Frankel J."/>
            <person name="Tsao C.-C."/>
            <person name="Gorovsky M.A."/>
            <person name="Keeling P.J."/>
            <person name="Waller R.F."/>
            <person name="Patron N.J."/>
            <person name="Cherry J.M."/>
            <person name="Stover N.A."/>
            <person name="Krieger C.J."/>
            <person name="del Toro C."/>
            <person name="Ryder H.F."/>
            <person name="Williamson S.C."/>
            <person name="Barbeau R.A."/>
            <person name="Hamilton E.P."/>
            <person name="Orias E."/>
        </authorList>
    </citation>
    <scope>NUCLEOTIDE SEQUENCE [LARGE SCALE GENOMIC DNA]</scope>
    <source>
        <strain evidence="4">SB210</strain>
    </source>
</reference>
<keyword evidence="1" id="KW-0175">Coiled coil</keyword>
<feature type="transmembrane region" description="Helical" evidence="2">
    <location>
        <begin position="38"/>
        <end position="60"/>
    </location>
</feature>
<dbReference type="Proteomes" id="UP000009168">
    <property type="component" value="Unassembled WGS sequence"/>
</dbReference>
<feature type="transmembrane region" description="Helical" evidence="2">
    <location>
        <begin position="187"/>
        <end position="207"/>
    </location>
</feature>
<dbReference type="OrthoDB" id="296968at2759"/>
<feature type="transmembrane region" description="Helical" evidence="2">
    <location>
        <begin position="302"/>
        <end position="330"/>
    </location>
</feature>
<gene>
    <name evidence="3" type="ORF">TTHERM_00355200</name>
</gene>
<organism evidence="3 4">
    <name type="scientific">Tetrahymena thermophila (strain SB210)</name>
    <dbReference type="NCBI Taxonomy" id="312017"/>
    <lineage>
        <taxon>Eukaryota</taxon>
        <taxon>Sar</taxon>
        <taxon>Alveolata</taxon>
        <taxon>Ciliophora</taxon>
        <taxon>Intramacronucleata</taxon>
        <taxon>Oligohymenophorea</taxon>
        <taxon>Hymenostomatida</taxon>
        <taxon>Tetrahymenina</taxon>
        <taxon>Tetrahymenidae</taxon>
        <taxon>Tetrahymena</taxon>
    </lineage>
</organism>
<feature type="transmembrane region" description="Helical" evidence="2">
    <location>
        <begin position="7"/>
        <end position="26"/>
    </location>
</feature>
<evidence type="ECO:0000256" key="1">
    <source>
        <dbReference type="SAM" id="Coils"/>
    </source>
</evidence>
<evidence type="ECO:0000256" key="2">
    <source>
        <dbReference type="SAM" id="Phobius"/>
    </source>
</evidence>
<feature type="transmembrane region" description="Helical" evidence="2">
    <location>
        <begin position="67"/>
        <end position="87"/>
    </location>
</feature>
<dbReference type="HOGENOM" id="CLU_273585_0_0_1"/>
<feature type="transmembrane region" description="Helical" evidence="2">
    <location>
        <begin position="1114"/>
        <end position="1137"/>
    </location>
</feature>
<evidence type="ECO:0000313" key="4">
    <source>
        <dbReference type="Proteomes" id="UP000009168"/>
    </source>
</evidence>
<feature type="coiled-coil region" evidence="1">
    <location>
        <begin position="488"/>
        <end position="518"/>
    </location>
</feature>
<feature type="transmembrane region" description="Helical" evidence="2">
    <location>
        <begin position="1149"/>
        <end position="1170"/>
    </location>
</feature>
<dbReference type="AlphaFoldDB" id="Q22Y51"/>
<name>Q22Y51_TETTS</name>
<sequence>MSIKNKMLLYPIISGVLSISIMMPAYNYLNNIEDLHYISYYPIIGLPFIFIFWLTLSLFGYRQRKRYLYSLTYFLTFFIIPIWILAIAKSNTGFFEQNIQAVAVSFTLLSIGALILVVYGILSIIYLISKSLKFEDVSIHTFLIQIKYYNFESFSYFINAFCFIIGYSLLSYGLYEKPDTVTPDKKGFLYCLLTVFPLIFIMLNISIRIRAFEQQNYLNNDYLTTEEQNEQLNKINQNNLINKLMIFSTVLILIVTLPLLFIVKDRQYFIYLISLMFILPFFIGVFAILKRVKDSNPSFQRFLTPFLIIISWLFAILPFIVIVPVISLFIDSKSDQYGVFLKYTIACGAILIMLGVTGFTIFFHIVLNKMELDRIRRYIVYQLQFMLFHNAVKSTLEILHHLLDVFMKERNESIFKEQMLRGKPVFWIPFTSKNDLNYSNEIVTTIEYKRLNEKNQSKRKEQSKRTCIQYICCLQSNIHEVKEDDQIIKKEESQKEILENLDDKLEILGKNSSGIEEEDEEEIKNIDQFLFPYMLKVKHFQDNIEPKLLEKIEKRNKQHDLSQIDKSKKNEFTSSKSKNLFQISNENALDANTLSYNEHYLNVKENENAKLEFFHHIFYQFSNNDNHEYDEELVIYYDALQFVRISNMNINEQFLSWAFDQSAQVNWNYKTFAMDMKGFAIFLQKLTANFYMGEDQKTIYDLCVEQLYSNIMGNCPEVAINFRMQHRTFDQVQKKWEIMLKDSPFRISSNPELQKNLNASLISNTFEKSLYERKNRLLFSGYDNQANNQNNQKQGEEQEKIQNDKGSSFSCKQCIKQLGTLIKKCFCYIPYLIKSSIQSSKSEDQDHLDQLEKLKLKNLVKRRISPSWETIVDLTVITIQDSENKYNKQKQNTVYKVNLNLGNILVIIDRLCDSYVFLSVAINSSIKWSLLSDFEADLSSYSIFDGKNGNVLGYDFFFWLSLGFSLIYGLLSIKSLKYLKNETLGLDSSGQIATFPHPQFFLVKIIQIIGSNLFFLIMRTFIDSFVCNWSQVQPWYLVRDSSIMCFDNTHYIHMFFALFGLLIYYPFTTFIFPNIQFIQKATDLKYQPSFLVLFQQGQLIVLGATSFLRSEDNSSFYLISCLSIVIVIQVINIALILKVWPCTVNWWNIVDIGLQLTIAIVCSGALFIFITNQSKIGTILTIVFLCLTILATYIFSRKMYKMHASQSIKQQIVDLPQIQLSKNRFKQKIAPLNQNQQK</sequence>
<feature type="transmembrane region" description="Helical" evidence="2">
    <location>
        <begin position="269"/>
        <end position="290"/>
    </location>
</feature>
<proteinExistence type="predicted"/>
<dbReference type="EMBL" id="GG662749">
    <property type="protein sequence ID" value="EAR90173.2"/>
    <property type="molecule type" value="Genomic_DNA"/>
</dbReference>
<dbReference type="InParanoid" id="Q22Y51"/>
<feature type="transmembrane region" description="Helical" evidence="2">
    <location>
        <begin position="1051"/>
        <end position="1078"/>
    </location>
</feature>
<keyword evidence="2" id="KW-1133">Transmembrane helix</keyword>
<dbReference type="KEGG" id="tet:TTHERM_00355200"/>
<dbReference type="eggNOG" id="ENOG502SG4X">
    <property type="taxonomic scope" value="Eukaryota"/>
</dbReference>
<feature type="transmembrane region" description="Helical" evidence="2">
    <location>
        <begin position="154"/>
        <end position="175"/>
    </location>
</feature>
<keyword evidence="4" id="KW-1185">Reference proteome</keyword>
<dbReference type="GeneID" id="7837270"/>
<feature type="transmembrane region" description="Helical" evidence="2">
    <location>
        <begin position="951"/>
        <end position="971"/>
    </location>
</feature>
<feature type="transmembrane region" description="Helical" evidence="2">
    <location>
        <begin position="1176"/>
        <end position="1195"/>
    </location>
</feature>
<protein>
    <submittedName>
        <fullName evidence="3">Transmembrane protein, putative</fullName>
    </submittedName>
</protein>
<feature type="transmembrane region" description="Helical" evidence="2">
    <location>
        <begin position="1001"/>
        <end position="1022"/>
    </location>
</feature>
<feature type="transmembrane region" description="Helical" evidence="2">
    <location>
        <begin position="99"/>
        <end position="128"/>
    </location>
</feature>
<feature type="transmembrane region" description="Helical" evidence="2">
    <location>
        <begin position="244"/>
        <end position="263"/>
    </location>
</feature>
<dbReference type="RefSeq" id="XP_001010418.2">
    <property type="nucleotide sequence ID" value="XM_001010418.2"/>
</dbReference>